<dbReference type="SUPFAM" id="SSF49464">
    <property type="entry name" value="Carboxypeptidase regulatory domain-like"/>
    <property type="match status" value="1"/>
</dbReference>
<protein>
    <recommendedName>
        <fullName evidence="4">Outer membrane protein beta-barrel domain-containing protein</fullName>
    </recommendedName>
</protein>
<dbReference type="InterPro" id="IPR041700">
    <property type="entry name" value="OMP_b-brl_3"/>
</dbReference>
<dbReference type="Proteomes" id="UP000544222">
    <property type="component" value="Unassembled WGS sequence"/>
</dbReference>
<reference evidence="5 6" key="1">
    <citation type="submission" date="2020-08" db="EMBL/GenBank/DDBJ databases">
        <title>Genomic Encyclopedia of Type Strains, Phase IV (KMG-IV): sequencing the most valuable type-strain genomes for metagenomic binning, comparative biology and taxonomic classification.</title>
        <authorList>
            <person name="Goeker M."/>
        </authorList>
    </citation>
    <scope>NUCLEOTIDE SEQUENCE [LARGE SCALE GENOMIC DNA]</scope>
    <source>
        <strain evidence="5 6">DSM 27471</strain>
    </source>
</reference>
<proteinExistence type="predicted"/>
<evidence type="ECO:0000313" key="6">
    <source>
        <dbReference type="Proteomes" id="UP000544222"/>
    </source>
</evidence>
<evidence type="ECO:0000256" key="1">
    <source>
        <dbReference type="ARBA" id="ARBA00004442"/>
    </source>
</evidence>
<comment type="caution">
    <text evidence="5">The sequence shown here is derived from an EMBL/GenBank/DDBJ whole genome shotgun (WGS) entry which is preliminary data.</text>
</comment>
<evidence type="ECO:0000256" key="2">
    <source>
        <dbReference type="ARBA" id="ARBA00023136"/>
    </source>
</evidence>
<evidence type="ECO:0000256" key="3">
    <source>
        <dbReference type="ARBA" id="ARBA00023237"/>
    </source>
</evidence>
<keyword evidence="6" id="KW-1185">Reference proteome</keyword>
<dbReference type="Gene3D" id="2.40.170.20">
    <property type="entry name" value="TonB-dependent receptor, beta-barrel domain"/>
    <property type="match status" value="1"/>
</dbReference>
<dbReference type="PANTHER" id="PTHR40980:SF4">
    <property type="entry name" value="TONB-DEPENDENT RECEPTOR-LIKE BETA-BARREL DOMAIN-CONTAINING PROTEIN"/>
    <property type="match status" value="1"/>
</dbReference>
<keyword evidence="2" id="KW-0472">Membrane</keyword>
<dbReference type="GO" id="GO:0009279">
    <property type="term" value="C:cell outer membrane"/>
    <property type="evidence" value="ECO:0007669"/>
    <property type="project" value="UniProtKB-SubCell"/>
</dbReference>
<sequence>MDTPLTNHSCRRCLLLLFVFNSLVIWSQVELRGKVVTPNHQGVDFAEIDLLKDSTFVKQALSDTSGVFSIVVRKGKYDMQVRQWGKLLKDTTLLLEHNVNIGNIFIDPTQMLHEVVVEGKKRVFEQKVDRLVFNVENDRFSKGLNGLEVLARTPRLEVSPDGALQMIGKGNVVVMINGRILHMPEEEIAARLRSLQAEDIARIEVIPLPPAKYSAEGNSGFINIVLKKDPSLGLQGTVNGSAFDNEQTSVLGGVNLNYRSKKFEMMTGLNYNGIKGINDDNATYDFANSTIQSDEHRLFNLGMYSFNSILQYQLTSKIDVGATIDYSLWKTTGTNTCHSSYFNKITGTMDSTINTLSSDRAPIHDFALSAYCDYTIDTLGKKVSLTYNHSSNINPSSSDLTSTIDNTSRQYEEGLSTYGRNFYLINSAMADVTLPYKWADVETGLSFVGINNNSNVTLYDVTGGEKEIDASGTNTFKYNENTSAAYLSANRNLNKRWTMKAGLRYEYTHVTGYSPTTGLRTTSSYGKLFPTVFVLYNPNDKNSISLSYARRIERPSFYDLNPFRYYSTVNSYASGNAYLLPQLSNNIEIDYSLNNKLNINLWDYQLLKAIDYVSQFNSQNVESTTAQNLYNMNKIGIYANYTLDLFNWWNLFCDGTLYYCESKSYRPELQAVNQYGYGSSASIRSDFVMNKQKTLLGEISYNQFFPSIDGMTDTRAFAFLSASLRYSMLNDNLKFAIHASDILRQNFNNTERRYATYVFINKLNFHARDVFVSVTYSFGNKRVASVYRESKNKALERAGK</sequence>
<organism evidence="5 6">
    <name type="scientific">Microbacter margulisiae</name>
    <dbReference type="NCBI Taxonomy" id="1350067"/>
    <lineage>
        <taxon>Bacteria</taxon>
        <taxon>Pseudomonadati</taxon>
        <taxon>Bacteroidota</taxon>
        <taxon>Bacteroidia</taxon>
        <taxon>Bacteroidales</taxon>
        <taxon>Porphyromonadaceae</taxon>
        <taxon>Microbacter</taxon>
    </lineage>
</organism>
<accession>A0A7W5H1Z0</accession>
<gene>
    <name evidence="5" type="ORF">FHX64_001247</name>
</gene>
<dbReference type="PANTHER" id="PTHR40980">
    <property type="entry name" value="PLUG DOMAIN-CONTAINING PROTEIN"/>
    <property type="match status" value="1"/>
</dbReference>
<name>A0A7W5H1Z0_9PORP</name>
<dbReference type="EMBL" id="JACHYB010000001">
    <property type="protein sequence ID" value="MBB3187084.1"/>
    <property type="molecule type" value="Genomic_DNA"/>
</dbReference>
<evidence type="ECO:0000313" key="5">
    <source>
        <dbReference type="EMBL" id="MBB3187084.1"/>
    </source>
</evidence>
<dbReference type="InterPro" id="IPR008969">
    <property type="entry name" value="CarboxyPept-like_regulatory"/>
</dbReference>
<keyword evidence="3" id="KW-0998">Cell outer membrane</keyword>
<evidence type="ECO:0000259" key="4">
    <source>
        <dbReference type="Pfam" id="PF14905"/>
    </source>
</evidence>
<dbReference type="RefSeq" id="WP_183412896.1">
    <property type="nucleotide sequence ID" value="NZ_JACHYB010000001.1"/>
</dbReference>
<feature type="domain" description="Outer membrane protein beta-barrel" evidence="4">
    <location>
        <begin position="375"/>
        <end position="776"/>
    </location>
</feature>
<dbReference type="SUPFAM" id="SSF56935">
    <property type="entry name" value="Porins"/>
    <property type="match status" value="1"/>
</dbReference>
<comment type="subcellular location">
    <subcellularLocation>
        <location evidence="1">Cell outer membrane</location>
    </subcellularLocation>
</comment>
<dbReference type="InterPro" id="IPR036942">
    <property type="entry name" value="Beta-barrel_TonB_sf"/>
</dbReference>
<dbReference type="Pfam" id="PF14905">
    <property type="entry name" value="OMP_b-brl_3"/>
    <property type="match status" value="1"/>
</dbReference>
<dbReference type="AlphaFoldDB" id="A0A7W5H1Z0"/>